<dbReference type="InterPro" id="IPR052750">
    <property type="entry name" value="GH18_Chitinase"/>
</dbReference>
<sequence>MREDLLVRTHSRSGRHPALLTLLALPALLLAACGTGPTGEGTAGSSAAGTTATAGTTASGTRVLPYVDASLAPSPLPAMADASGVTDAVLGFVLAGAGGCTPTWGGTQPVTAPAVVAAARDLTDRGGAVAVATGGATGAYLESACPDAASLARAYDEALDAVGSTELVVDVEADVPVATVVEALRTVQDERHATVTLTLKVDDAERGLTPSAVDLVRAADRAGVDARVDAMIMNFPYTGSWADAMTGATDTVLGQLGEVWSGSDEVAVAARTGAVFMLGRTDLGAVTTLDDATAVVRDARGRGLGTVGFWSVGRDNGGCPDRPTASFDCSGIAQSPFAFTLAARDAAASPEEGPR</sequence>
<accession>A0A9W6NUL0</accession>
<reference evidence="2" key="2">
    <citation type="submission" date="2023-01" db="EMBL/GenBank/DDBJ databases">
        <authorList>
            <person name="Sun Q."/>
            <person name="Evtushenko L."/>
        </authorList>
    </citation>
    <scope>NUCLEOTIDE SEQUENCE</scope>
    <source>
        <strain evidence="2">VKM Ac-1069</strain>
    </source>
</reference>
<dbReference type="AlphaFoldDB" id="A0A9W6NUL0"/>
<feature type="chain" id="PRO_5040996984" description="Chitinase" evidence="1">
    <location>
        <begin position="32"/>
        <end position="355"/>
    </location>
</feature>
<evidence type="ECO:0008006" key="4">
    <source>
        <dbReference type="Google" id="ProtNLM"/>
    </source>
</evidence>
<dbReference type="PANTHER" id="PTHR42976">
    <property type="entry name" value="BIFUNCTIONAL CHITINASE/LYSOZYME-RELATED"/>
    <property type="match status" value="1"/>
</dbReference>
<gene>
    <name evidence="2" type="ORF">GCM10017577_15450</name>
</gene>
<keyword evidence="3" id="KW-1185">Reference proteome</keyword>
<keyword evidence="1" id="KW-0732">Signal</keyword>
<dbReference type="EMBL" id="BSFQ01000004">
    <property type="protein sequence ID" value="GLL10405.1"/>
    <property type="molecule type" value="Genomic_DNA"/>
</dbReference>
<dbReference type="PROSITE" id="PS51257">
    <property type="entry name" value="PROKAR_LIPOPROTEIN"/>
    <property type="match status" value="1"/>
</dbReference>
<evidence type="ECO:0000313" key="2">
    <source>
        <dbReference type="EMBL" id="GLL10405.1"/>
    </source>
</evidence>
<dbReference type="Gene3D" id="3.20.20.80">
    <property type="entry name" value="Glycosidases"/>
    <property type="match status" value="1"/>
</dbReference>
<reference evidence="2" key="1">
    <citation type="journal article" date="2014" name="Int. J. Syst. Evol. Microbiol.">
        <title>Complete genome sequence of Corynebacterium casei LMG S-19264T (=DSM 44701T), isolated from a smear-ripened cheese.</title>
        <authorList>
            <consortium name="US DOE Joint Genome Institute (JGI-PGF)"/>
            <person name="Walter F."/>
            <person name="Albersmeier A."/>
            <person name="Kalinowski J."/>
            <person name="Ruckert C."/>
        </authorList>
    </citation>
    <scope>NUCLEOTIDE SEQUENCE</scope>
    <source>
        <strain evidence="2">VKM Ac-1069</strain>
    </source>
</reference>
<proteinExistence type="predicted"/>
<evidence type="ECO:0000313" key="3">
    <source>
        <dbReference type="Proteomes" id="UP001143463"/>
    </source>
</evidence>
<dbReference type="InterPro" id="IPR017853">
    <property type="entry name" value="GH"/>
</dbReference>
<dbReference type="PANTHER" id="PTHR42976:SF1">
    <property type="entry name" value="GH18 DOMAIN-CONTAINING PROTEIN-RELATED"/>
    <property type="match status" value="1"/>
</dbReference>
<evidence type="ECO:0000256" key="1">
    <source>
        <dbReference type="SAM" id="SignalP"/>
    </source>
</evidence>
<feature type="signal peptide" evidence="1">
    <location>
        <begin position="1"/>
        <end position="31"/>
    </location>
</feature>
<dbReference type="SUPFAM" id="SSF51445">
    <property type="entry name" value="(Trans)glycosidases"/>
    <property type="match status" value="1"/>
</dbReference>
<protein>
    <recommendedName>
        <fullName evidence="4">Chitinase</fullName>
    </recommendedName>
</protein>
<organism evidence="2 3">
    <name type="scientific">Pseudonocardia halophobica</name>
    <dbReference type="NCBI Taxonomy" id="29401"/>
    <lineage>
        <taxon>Bacteria</taxon>
        <taxon>Bacillati</taxon>
        <taxon>Actinomycetota</taxon>
        <taxon>Actinomycetes</taxon>
        <taxon>Pseudonocardiales</taxon>
        <taxon>Pseudonocardiaceae</taxon>
        <taxon>Pseudonocardia</taxon>
    </lineage>
</organism>
<dbReference type="RefSeq" id="WP_051736762.1">
    <property type="nucleotide sequence ID" value="NZ_BAAAUZ010000016.1"/>
</dbReference>
<comment type="caution">
    <text evidence="2">The sequence shown here is derived from an EMBL/GenBank/DDBJ whole genome shotgun (WGS) entry which is preliminary data.</text>
</comment>
<name>A0A9W6NUL0_9PSEU</name>
<dbReference type="Proteomes" id="UP001143463">
    <property type="component" value="Unassembled WGS sequence"/>
</dbReference>